<dbReference type="RefSeq" id="WP_082913235.1">
    <property type="nucleotide sequence ID" value="NZ_FCOK02000002.1"/>
</dbReference>
<dbReference type="SUPFAM" id="SSF53335">
    <property type="entry name" value="S-adenosyl-L-methionine-dependent methyltransferases"/>
    <property type="match status" value="1"/>
</dbReference>
<feature type="coiled-coil region" evidence="1">
    <location>
        <begin position="315"/>
        <end position="349"/>
    </location>
</feature>
<sequence length="377" mass="42442">MITDTTDGLLSRVLRDLLSSAIVPAHLEAMRGWHEDSSFALWIVENLKPGTYVQLGLGDGDLYISFCQAVQRWTPASSCYGVEGAPADNVGMRNESGHSEFARYHDQYFRSFSRLVDSTFDKALASFPAKSVDLLHLHGQYEAERVQRELEPWLSKLSDRAVVLVHTTHAVGQPNTCWQWATGLRESPLESSGQPLSFDCGHGLTMLSIGRDVPDEVRQLTRLNGEDAELLRRAFEASGLLIRSQLSRASLQSEAKESEGALVPEAGQLESLREQLWKAEIERRRLEVESCRYEVHLAERVAISRHTSAEKDRLITGLQNENQAIANELAELRRELAELRLEHADLRQAHDLVLGSRSMAITKPMRVLIDIARRVRR</sequence>
<name>A0A158F2U8_9BURK</name>
<evidence type="ECO:0000313" key="3">
    <source>
        <dbReference type="Proteomes" id="UP000054683"/>
    </source>
</evidence>
<accession>A0A158F2U8</accession>
<dbReference type="Pfam" id="PF13578">
    <property type="entry name" value="Methyltransf_24"/>
    <property type="match status" value="1"/>
</dbReference>
<organism evidence="2 3">
    <name type="scientific">Caballeronia udeis</name>
    <dbReference type="NCBI Taxonomy" id="1232866"/>
    <lineage>
        <taxon>Bacteria</taxon>
        <taxon>Pseudomonadati</taxon>
        <taxon>Pseudomonadota</taxon>
        <taxon>Betaproteobacteria</taxon>
        <taxon>Burkholderiales</taxon>
        <taxon>Burkholderiaceae</taxon>
        <taxon>Caballeronia</taxon>
    </lineage>
</organism>
<evidence type="ECO:0000256" key="1">
    <source>
        <dbReference type="SAM" id="Coils"/>
    </source>
</evidence>
<dbReference type="AlphaFoldDB" id="A0A158F2U8"/>
<keyword evidence="1" id="KW-0175">Coiled coil</keyword>
<dbReference type="InterPro" id="IPR029063">
    <property type="entry name" value="SAM-dependent_MTases_sf"/>
</dbReference>
<protein>
    <recommendedName>
        <fullName evidence="4">Methyltransferase domain-containing protein</fullName>
    </recommendedName>
</protein>
<reference evidence="2 3" key="1">
    <citation type="submission" date="2016-01" db="EMBL/GenBank/DDBJ databases">
        <authorList>
            <person name="Oliw E.H."/>
        </authorList>
    </citation>
    <scope>NUCLEOTIDE SEQUENCE [LARGE SCALE GENOMIC DNA]</scope>
    <source>
        <strain evidence="2">LMG 27134</strain>
    </source>
</reference>
<dbReference type="OrthoDB" id="7593532at2"/>
<proteinExistence type="predicted"/>
<evidence type="ECO:0000313" key="2">
    <source>
        <dbReference type="EMBL" id="SAL13973.1"/>
    </source>
</evidence>
<evidence type="ECO:0008006" key="4">
    <source>
        <dbReference type="Google" id="ProtNLM"/>
    </source>
</evidence>
<dbReference type="Proteomes" id="UP000054683">
    <property type="component" value="Unassembled WGS sequence"/>
</dbReference>
<gene>
    <name evidence="2" type="ORF">AWB69_00561</name>
</gene>
<dbReference type="EMBL" id="FCOK02000002">
    <property type="protein sequence ID" value="SAL13973.1"/>
    <property type="molecule type" value="Genomic_DNA"/>
</dbReference>